<dbReference type="InterPro" id="IPR002110">
    <property type="entry name" value="Ankyrin_rpt"/>
</dbReference>
<dbReference type="Pfam" id="PF13606">
    <property type="entry name" value="Ank_3"/>
    <property type="match status" value="1"/>
</dbReference>
<dbReference type="SMART" id="SM00248">
    <property type="entry name" value="ANK"/>
    <property type="match status" value="1"/>
</dbReference>
<dbReference type="AlphaFoldDB" id="A0A6A6ML76"/>
<dbReference type="PROSITE" id="PS50088">
    <property type="entry name" value="ANK_REPEAT"/>
    <property type="match status" value="1"/>
</dbReference>
<protein>
    <submittedName>
        <fullName evidence="2">Uncharacterized protein</fullName>
    </submittedName>
</protein>
<dbReference type="EMBL" id="JAAGAX010000005">
    <property type="protein sequence ID" value="KAF2314502.1"/>
    <property type="molecule type" value="Genomic_DNA"/>
</dbReference>
<keyword evidence="3" id="KW-1185">Reference proteome</keyword>
<keyword evidence="1" id="KW-0040">ANK repeat</keyword>
<dbReference type="PROSITE" id="PS50297">
    <property type="entry name" value="ANK_REP_REGION"/>
    <property type="match status" value="1"/>
</dbReference>
<accession>A0A6A6ML76</accession>
<gene>
    <name evidence="2" type="ORF">GH714_027096</name>
</gene>
<feature type="repeat" description="ANK" evidence="1">
    <location>
        <begin position="105"/>
        <end position="127"/>
    </location>
</feature>
<evidence type="ECO:0000256" key="1">
    <source>
        <dbReference type="PROSITE-ProRule" id="PRU00023"/>
    </source>
</evidence>
<sequence length="147" mass="16753">MLFPTIVDMVALKRRFNIPYATPFCPYPIPDALPSGWESDIYMKNSYKKVIGGEGLEFTIKKKGSIKFVVRGRCREYCDGHSIWEGGANEIVKLRPEMVAAVNEKMETPLHEACRQGSLEMVKFLVEMDPWVVYMVNREIESSLSGL</sequence>
<dbReference type="Gene3D" id="1.25.40.20">
    <property type="entry name" value="Ankyrin repeat-containing domain"/>
    <property type="match status" value="1"/>
</dbReference>
<dbReference type="Proteomes" id="UP000467840">
    <property type="component" value="Chromosome 15"/>
</dbReference>
<reference evidence="2 3" key="1">
    <citation type="journal article" date="2020" name="Mol. Plant">
        <title>The Chromosome-Based Rubber Tree Genome Provides New Insights into Spurge Genome Evolution and Rubber Biosynthesis.</title>
        <authorList>
            <person name="Liu J."/>
            <person name="Shi C."/>
            <person name="Shi C.C."/>
            <person name="Li W."/>
            <person name="Zhang Q.J."/>
            <person name="Zhang Y."/>
            <person name="Li K."/>
            <person name="Lu H.F."/>
            <person name="Shi C."/>
            <person name="Zhu S.T."/>
            <person name="Xiao Z.Y."/>
            <person name="Nan H."/>
            <person name="Yue Y."/>
            <person name="Zhu X.G."/>
            <person name="Wu Y."/>
            <person name="Hong X.N."/>
            <person name="Fan G.Y."/>
            <person name="Tong Y."/>
            <person name="Zhang D."/>
            <person name="Mao C.L."/>
            <person name="Liu Y.L."/>
            <person name="Hao S.J."/>
            <person name="Liu W.Q."/>
            <person name="Lv M.Q."/>
            <person name="Zhang H.B."/>
            <person name="Liu Y."/>
            <person name="Hu-Tang G.R."/>
            <person name="Wang J.P."/>
            <person name="Wang J.H."/>
            <person name="Sun Y.H."/>
            <person name="Ni S.B."/>
            <person name="Chen W.B."/>
            <person name="Zhang X.C."/>
            <person name="Jiao Y.N."/>
            <person name="Eichler E.E."/>
            <person name="Li G.H."/>
            <person name="Liu X."/>
            <person name="Gao L.Z."/>
        </authorList>
    </citation>
    <scope>NUCLEOTIDE SEQUENCE [LARGE SCALE GENOMIC DNA]</scope>
    <source>
        <strain evidence="3">cv. GT1</strain>
        <tissue evidence="2">Leaf</tissue>
    </source>
</reference>
<dbReference type="InterPro" id="IPR036770">
    <property type="entry name" value="Ankyrin_rpt-contain_sf"/>
</dbReference>
<dbReference type="SUPFAM" id="SSF48403">
    <property type="entry name" value="Ankyrin repeat"/>
    <property type="match status" value="1"/>
</dbReference>
<proteinExistence type="predicted"/>
<name>A0A6A6ML76_HEVBR</name>
<evidence type="ECO:0000313" key="3">
    <source>
        <dbReference type="Proteomes" id="UP000467840"/>
    </source>
</evidence>
<organism evidence="2 3">
    <name type="scientific">Hevea brasiliensis</name>
    <name type="common">Para rubber tree</name>
    <name type="synonym">Siphonia brasiliensis</name>
    <dbReference type="NCBI Taxonomy" id="3981"/>
    <lineage>
        <taxon>Eukaryota</taxon>
        <taxon>Viridiplantae</taxon>
        <taxon>Streptophyta</taxon>
        <taxon>Embryophyta</taxon>
        <taxon>Tracheophyta</taxon>
        <taxon>Spermatophyta</taxon>
        <taxon>Magnoliopsida</taxon>
        <taxon>eudicotyledons</taxon>
        <taxon>Gunneridae</taxon>
        <taxon>Pentapetalae</taxon>
        <taxon>rosids</taxon>
        <taxon>fabids</taxon>
        <taxon>Malpighiales</taxon>
        <taxon>Euphorbiaceae</taxon>
        <taxon>Crotonoideae</taxon>
        <taxon>Micrandreae</taxon>
        <taxon>Hevea</taxon>
    </lineage>
</organism>
<comment type="caution">
    <text evidence="2">The sequence shown here is derived from an EMBL/GenBank/DDBJ whole genome shotgun (WGS) entry which is preliminary data.</text>
</comment>
<evidence type="ECO:0000313" key="2">
    <source>
        <dbReference type="EMBL" id="KAF2314502.1"/>
    </source>
</evidence>